<dbReference type="GO" id="GO:0009279">
    <property type="term" value="C:cell outer membrane"/>
    <property type="evidence" value="ECO:0007669"/>
    <property type="project" value="UniProtKB-SubCell"/>
</dbReference>
<comment type="caution">
    <text evidence="9">The sequence shown here is derived from an EMBL/GenBank/DDBJ whole genome shotgun (WGS) entry which is preliminary data.</text>
</comment>
<evidence type="ECO:0000256" key="8">
    <source>
        <dbReference type="SAM" id="SignalP"/>
    </source>
</evidence>
<evidence type="ECO:0000256" key="6">
    <source>
        <dbReference type="ARBA" id="ARBA00023136"/>
    </source>
</evidence>
<dbReference type="Pfam" id="PF02415">
    <property type="entry name" value="Chlam_PMP"/>
    <property type="match status" value="1"/>
</dbReference>
<evidence type="ECO:0000256" key="2">
    <source>
        <dbReference type="ARBA" id="ARBA00004442"/>
    </source>
</evidence>
<accession>K1YH60</accession>
<dbReference type="AlphaFoldDB" id="K1YH60"/>
<evidence type="ECO:0000313" key="9">
    <source>
        <dbReference type="EMBL" id="EKD24649.1"/>
    </source>
</evidence>
<keyword evidence="5 8" id="KW-0732">Signal</keyword>
<dbReference type="SUPFAM" id="SSF51126">
    <property type="entry name" value="Pectin lyase-like"/>
    <property type="match status" value="1"/>
</dbReference>
<dbReference type="InterPro" id="IPR003368">
    <property type="entry name" value="POMP_repeat"/>
</dbReference>
<gene>
    <name evidence="9" type="ORF">ACD_80C00177G0001</name>
</gene>
<organism evidence="9">
    <name type="scientific">uncultured bacterium</name>
    <name type="common">gcode 4</name>
    <dbReference type="NCBI Taxonomy" id="1234023"/>
    <lineage>
        <taxon>Bacteria</taxon>
        <taxon>environmental samples</taxon>
    </lineage>
</organism>
<keyword evidence="4" id="KW-0964">Secreted</keyword>
<evidence type="ECO:0000256" key="5">
    <source>
        <dbReference type="ARBA" id="ARBA00022729"/>
    </source>
</evidence>
<feature type="non-terminal residue" evidence="9">
    <location>
        <position position="240"/>
    </location>
</feature>
<reference evidence="9" key="1">
    <citation type="journal article" date="2012" name="Science">
        <title>Fermentation, hydrogen, and sulfur metabolism in multiple uncultivated bacterial phyla.</title>
        <authorList>
            <person name="Wrighton K.C."/>
            <person name="Thomas B.C."/>
            <person name="Sharon I."/>
            <person name="Miller C.S."/>
            <person name="Castelle C.J."/>
            <person name="VerBerkmoes N.C."/>
            <person name="Wilkins M.J."/>
            <person name="Hettich R.L."/>
            <person name="Lipton M.S."/>
            <person name="Williams K.H."/>
            <person name="Long P.E."/>
            <person name="Banfield J.F."/>
        </authorList>
    </citation>
    <scope>NUCLEOTIDE SEQUENCE [LARGE SCALE GENOMIC DNA]</scope>
</reference>
<evidence type="ECO:0000256" key="7">
    <source>
        <dbReference type="ARBA" id="ARBA00023237"/>
    </source>
</evidence>
<dbReference type="GO" id="GO:0005576">
    <property type="term" value="C:extracellular region"/>
    <property type="evidence" value="ECO:0007669"/>
    <property type="project" value="UniProtKB-SubCell"/>
</dbReference>
<proteinExistence type="predicted"/>
<protein>
    <submittedName>
        <fullName evidence="9">Outer membrane adhesin like protein</fullName>
    </submittedName>
</protein>
<evidence type="ECO:0000256" key="3">
    <source>
        <dbReference type="ARBA" id="ARBA00004613"/>
    </source>
</evidence>
<sequence>MKYKFLAVFICIFLVFSAAIFVRPSSLFAQTPQTIIVTNDNDSGPGSLRQAIADANPGDMIGFDLSSYIIHPTTPLIFDKKLTICCNLTLSGDTDGDGVGNGRIMEVMPGADVNLISIFITLGISDNGGAILNQGTLILDGVDLNHNRAANSGGAVYNEGNLSLYTMQLGYNNAENGGAIYNTTSGRVYGLDVVFYNNSALNEGGAIDNFGDLDTNRVTFAFNSADLGAAIHNKGQFITY</sequence>
<name>K1YH60_9BACT</name>
<dbReference type="InterPro" id="IPR011050">
    <property type="entry name" value="Pectin_lyase_fold/virulence"/>
</dbReference>
<feature type="signal peptide" evidence="8">
    <location>
        <begin position="1"/>
        <end position="29"/>
    </location>
</feature>
<dbReference type="EMBL" id="AMFJ01036184">
    <property type="protein sequence ID" value="EKD24649.1"/>
    <property type="molecule type" value="Genomic_DNA"/>
</dbReference>
<comment type="subcellular location">
    <subcellularLocation>
        <location evidence="1">Cell envelope</location>
    </subcellularLocation>
    <subcellularLocation>
        <location evidence="2">Cell outer membrane</location>
    </subcellularLocation>
    <subcellularLocation>
        <location evidence="3">Secreted</location>
    </subcellularLocation>
</comment>
<evidence type="ECO:0000256" key="4">
    <source>
        <dbReference type="ARBA" id="ARBA00022525"/>
    </source>
</evidence>
<keyword evidence="6" id="KW-0472">Membrane</keyword>
<evidence type="ECO:0000256" key="1">
    <source>
        <dbReference type="ARBA" id="ARBA00004196"/>
    </source>
</evidence>
<keyword evidence="7" id="KW-0998">Cell outer membrane</keyword>
<feature type="chain" id="PRO_5022813894" evidence="8">
    <location>
        <begin position="30"/>
        <end position="240"/>
    </location>
</feature>